<dbReference type="InterPro" id="IPR032807">
    <property type="entry name" value="GNVR"/>
</dbReference>
<evidence type="ECO:0000256" key="5">
    <source>
        <dbReference type="ARBA" id="ARBA00022777"/>
    </source>
</evidence>
<dbReference type="Gene3D" id="3.40.50.300">
    <property type="entry name" value="P-loop containing nucleotide triphosphate hydrolases"/>
    <property type="match status" value="1"/>
</dbReference>
<evidence type="ECO:0000259" key="11">
    <source>
        <dbReference type="Pfam" id="PF13807"/>
    </source>
</evidence>
<evidence type="ECO:0000313" key="13">
    <source>
        <dbReference type="Proteomes" id="UP000323720"/>
    </source>
</evidence>
<evidence type="ECO:0000256" key="3">
    <source>
        <dbReference type="ARBA" id="ARBA00022679"/>
    </source>
</evidence>
<keyword evidence="13" id="KW-1185">Reference proteome</keyword>
<feature type="domain" description="AAA" evidence="10">
    <location>
        <begin position="579"/>
        <end position="709"/>
    </location>
</feature>
<proteinExistence type="inferred from homology"/>
<evidence type="ECO:0000256" key="8">
    <source>
        <dbReference type="ARBA" id="ARBA00051245"/>
    </source>
</evidence>
<evidence type="ECO:0000313" key="12">
    <source>
        <dbReference type="EMBL" id="TYB79058.1"/>
    </source>
</evidence>
<organism evidence="12 13">
    <name type="scientific">Bizionia myxarmorum</name>
    <dbReference type="NCBI Taxonomy" id="291186"/>
    <lineage>
        <taxon>Bacteria</taxon>
        <taxon>Pseudomonadati</taxon>
        <taxon>Bacteroidota</taxon>
        <taxon>Flavobacteriia</taxon>
        <taxon>Flavobacteriales</taxon>
        <taxon>Flavobacteriaceae</taxon>
        <taxon>Bizionia</taxon>
    </lineage>
</organism>
<accession>A0A5D0REC9</accession>
<dbReference type="InterPro" id="IPR027417">
    <property type="entry name" value="P-loop_NTPase"/>
</dbReference>
<dbReference type="InterPro" id="IPR005702">
    <property type="entry name" value="Wzc-like_C"/>
</dbReference>
<evidence type="ECO:0000256" key="2">
    <source>
        <dbReference type="ARBA" id="ARBA00011903"/>
    </source>
</evidence>
<dbReference type="CDD" id="cd05387">
    <property type="entry name" value="BY-kinase"/>
    <property type="match status" value="1"/>
</dbReference>
<dbReference type="SUPFAM" id="SSF52540">
    <property type="entry name" value="P-loop containing nucleoside triphosphate hydrolases"/>
    <property type="match status" value="1"/>
</dbReference>
<keyword evidence="9" id="KW-0812">Transmembrane</keyword>
<keyword evidence="6" id="KW-0067">ATP-binding</keyword>
<dbReference type="PANTHER" id="PTHR32309">
    <property type="entry name" value="TYROSINE-PROTEIN KINASE"/>
    <property type="match status" value="1"/>
</dbReference>
<comment type="caution">
    <text evidence="12">The sequence shown here is derived from an EMBL/GenBank/DDBJ whole genome shotgun (WGS) entry which is preliminary data.</text>
</comment>
<dbReference type="EC" id="2.7.10.2" evidence="2"/>
<evidence type="ECO:0000256" key="7">
    <source>
        <dbReference type="ARBA" id="ARBA00023137"/>
    </source>
</evidence>
<keyword evidence="5 12" id="KW-0418">Kinase</keyword>
<evidence type="ECO:0000259" key="10">
    <source>
        <dbReference type="Pfam" id="PF13614"/>
    </source>
</evidence>
<evidence type="ECO:0000256" key="4">
    <source>
        <dbReference type="ARBA" id="ARBA00022741"/>
    </source>
</evidence>
<dbReference type="Pfam" id="PF13807">
    <property type="entry name" value="GNVR"/>
    <property type="match status" value="1"/>
</dbReference>
<dbReference type="NCBIfam" id="TIGR01007">
    <property type="entry name" value="eps_fam"/>
    <property type="match status" value="1"/>
</dbReference>
<comment type="catalytic activity">
    <reaction evidence="8">
        <text>L-tyrosyl-[protein] + ATP = O-phospho-L-tyrosyl-[protein] + ADP + H(+)</text>
        <dbReference type="Rhea" id="RHEA:10596"/>
        <dbReference type="Rhea" id="RHEA-COMP:10136"/>
        <dbReference type="Rhea" id="RHEA-COMP:20101"/>
        <dbReference type="ChEBI" id="CHEBI:15378"/>
        <dbReference type="ChEBI" id="CHEBI:30616"/>
        <dbReference type="ChEBI" id="CHEBI:46858"/>
        <dbReference type="ChEBI" id="CHEBI:61978"/>
        <dbReference type="ChEBI" id="CHEBI:456216"/>
        <dbReference type="EC" id="2.7.10.2"/>
    </reaction>
</comment>
<sequence>MYNQMEKEPENDQVDIQGILFRYLNYWPWIIVSIIIAILCAVLYLRYTPDSYNTVAKVKILSDKEATDISLDLDKILGKSNVNLENERAVLNSFRLNRQVVGQLNLQTTYFQTGRVNQRKVYSAPFMAKYAPEADVTNTGLEFEITILPRGYNLRNVNTGTTLDVDNYYYNTPTDQFPFTLEPREAGTIVPGENPVYTVTIASESRATQSLLQSIKITPDGKNSDILILSLDGTNKDQSQDILNTLIEVYSEDGILDRQQVSKRTISFIDERFLFLSVELDSIELAKGNYKQNNNLSVFEVDAATVIQKRTVKDEQLFEAETQLMLANVLEKSMSNTKDLQLLPANIGLSSGAINDLISDYNLAVLEYNKWKTGAGDSNPKVKILKQTILDLNANISSSLSGYKSQLEESLKKNQRAQNQVQQSFSTLPNKEKILRSIERQQLLKENLYLLLLQKREEAAINMAITSANIKIIDYAITNSIPVAPKRKIIYLGALLMGILIPVGIIYLKFLLNNKIYTGKDVEAINPNAPILGEIPVITNPKDLMQNSSDNPQAEEAFRTLAHNLNFMQVKNSHVGGHVIGITSSVKGEGKTTVSFKVAQTYFQLKKNVLIVGADLRNPQLHPYINETKDKAGLSNYLSESDSNWEDYVLNINEGANRFDVLLSGAIPPMPTVLLSNPRFEKFIKEARTKYDYIIIDTAPTLLVSDTLTFANKLDFTLYVLRSGVTKKQLVDYSKKLVDENKLGDMGYVVNDIDYRGSYGYGYNYGYGYGYSAEMPNKAWYQFWR</sequence>
<protein>
    <recommendedName>
        <fullName evidence="2">non-specific protein-tyrosine kinase</fullName>
        <ecNumber evidence="2">2.7.10.2</ecNumber>
    </recommendedName>
</protein>
<reference evidence="12 13" key="1">
    <citation type="submission" date="2019-08" db="EMBL/GenBank/DDBJ databases">
        <title>Genomes of Antarctic Bizionia species.</title>
        <authorList>
            <person name="Bowman J.P."/>
        </authorList>
    </citation>
    <scope>NUCLEOTIDE SEQUENCE [LARGE SCALE GENOMIC DNA]</scope>
    <source>
        <strain evidence="12 13">ADA-4</strain>
    </source>
</reference>
<gene>
    <name evidence="12" type="ORF">ES674_04575</name>
</gene>
<feature type="domain" description="Tyrosine-protein kinase G-rich" evidence="11">
    <location>
        <begin position="435"/>
        <end position="509"/>
    </location>
</feature>
<dbReference type="PANTHER" id="PTHR32309:SF13">
    <property type="entry name" value="FERRIC ENTEROBACTIN TRANSPORT PROTEIN FEPE"/>
    <property type="match status" value="1"/>
</dbReference>
<dbReference type="GO" id="GO:0005886">
    <property type="term" value="C:plasma membrane"/>
    <property type="evidence" value="ECO:0007669"/>
    <property type="project" value="TreeGrafter"/>
</dbReference>
<keyword evidence="7" id="KW-0829">Tyrosine-protein kinase</keyword>
<keyword evidence="9" id="KW-0472">Membrane</keyword>
<dbReference type="InterPro" id="IPR025669">
    <property type="entry name" value="AAA_dom"/>
</dbReference>
<dbReference type="AlphaFoldDB" id="A0A5D0REC9"/>
<dbReference type="InterPro" id="IPR050445">
    <property type="entry name" value="Bact_polysacc_biosynth/exp"/>
</dbReference>
<feature type="transmembrane region" description="Helical" evidence="9">
    <location>
        <begin position="26"/>
        <end position="45"/>
    </location>
</feature>
<evidence type="ECO:0000256" key="6">
    <source>
        <dbReference type="ARBA" id="ARBA00022840"/>
    </source>
</evidence>
<dbReference type="GO" id="GO:0005524">
    <property type="term" value="F:ATP binding"/>
    <property type="evidence" value="ECO:0007669"/>
    <property type="project" value="UniProtKB-KW"/>
</dbReference>
<keyword evidence="3 12" id="KW-0808">Transferase</keyword>
<name>A0A5D0REC9_9FLAO</name>
<dbReference type="Proteomes" id="UP000323720">
    <property type="component" value="Unassembled WGS sequence"/>
</dbReference>
<feature type="transmembrane region" description="Helical" evidence="9">
    <location>
        <begin position="489"/>
        <end position="508"/>
    </location>
</feature>
<dbReference type="OrthoDB" id="9794577at2"/>
<keyword evidence="4" id="KW-0547">Nucleotide-binding</keyword>
<dbReference type="EMBL" id="VSKK01000001">
    <property type="protein sequence ID" value="TYB79058.1"/>
    <property type="molecule type" value="Genomic_DNA"/>
</dbReference>
<keyword evidence="9" id="KW-1133">Transmembrane helix</keyword>
<comment type="similarity">
    <text evidence="1">Belongs to the CpsD/CapB family.</text>
</comment>
<dbReference type="Pfam" id="PF13614">
    <property type="entry name" value="AAA_31"/>
    <property type="match status" value="1"/>
</dbReference>
<dbReference type="GO" id="GO:0004715">
    <property type="term" value="F:non-membrane spanning protein tyrosine kinase activity"/>
    <property type="evidence" value="ECO:0007669"/>
    <property type="project" value="UniProtKB-EC"/>
</dbReference>
<evidence type="ECO:0000256" key="1">
    <source>
        <dbReference type="ARBA" id="ARBA00007316"/>
    </source>
</evidence>
<evidence type="ECO:0000256" key="9">
    <source>
        <dbReference type="SAM" id="Phobius"/>
    </source>
</evidence>